<accession>A0A1D3TPT5</accession>
<dbReference type="EMBL" id="FMKA01000001">
    <property type="protein sequence ID" value="SCP95427.1"/>
    <property type="molecule type" value="Genomic_DNA"/>
</dbReference>
<keyword evidence="12" id="KW-1185">Reference proteome</keyword>
<comment type="subunit">
    <text evidence="10">Probably interacts with PlsX.</text>
</comment>
<keyword evidence="7 10" id="KW-0472">Membrane</keyword>
<comment type="similarity">
    <text evidence="10">Belongs to the PlsY family.</text>
</comment>
<feature type="transmembrane region" description="Helical" evidence="10">
    <location>
        <begin position="51"/>
        <end position="74"/>
    </location>
</feature>
<evidence type="ECO:0000313" key="11">
    <source>
        <dbReference type="EMBL" id="SCP95427.1"/>
    </source>
</evidence>
<evidence type="ECO:0000256" key="2">
    <source>
        <dbReference type="ARBA" id="ARBA00022516"/>
    </source>
</evidence>
<evidence type="ECO:0000256" key="6">
    <source>
        <dbReference type="ARBA" id="ARBA00023098"/>
    </source>
</evidence>
<dbReference type="UniPathway" id="UPA00085"/>
<dbReference type="AlphaFoldDB" id="A0A1D3TPT5"/>
<feature type="transmembrane region" description="Helical" evidence="10">
    <location>
        <begin position="111"/>
        <end position="135"/>
    </location>
</feature>
<evidence type="ECO:0000256" key="4">
    <source>
        <dbReference type="ARBA" id="ARBA00022692"/>
    </source>
</evidence>
<dbReference type="STRING" id="1619234.SAMN05421730_1001559"/>
<dbReference type="OrthoDB" id="9777124at2"/>
<evidence type="ECO:0000256" key="1">
    <source>
        <dbReference type="ARBA" id="ARBA00022475"/>
    </source>
</evidence>
<dbReference type="HAMAP" id="MF_01043">
    <property type="entry name" value="PlsY"/>
    <property type="match status" value="1"/>
</dbReference>
<evidence type="ECO:0000313" key="12">
    <source>
        <dbReference type="Proteomes" id="UP000199315"/>
    </source>
</evidence>
<dbReference type="NCBIfam" id="TIGR00023">
    <property type="entry name" value="glycerol-3-phosphate 1-O-acyltransferase PlsY"/>
    <property type="match status" value="1"/>
</dbReference>
<comment type="pathway">
    <text evidence="10">Lipid metabolism; phospholipid metabolism.</text>
</comment>
<keyword evidence="3 10" id="KW-0808">Transferase</keyword>
<evidence type="ECO:0000256" key="9">
    <source>
        <dbReference type="ARBA" id="ARBA00023264"/>
    </source>
</evidence>
<dbReference type="PANTHER" id="PTHR30309">
    <property type="entry name" value="INNER MEMBRANE PROTEIN YGIH"/>
    <property type="match status" value="1"/>
</dbReference>
<dbReference type="Pfam" id="PF02660">
    <property type="entry name" value="G3P_acyltransf"/>
    <property type="match status" value="1"/>
</dbReference>
<evidence type="ECO:0000256" key="10">
    <source>
        <dbReference type="HAMAP-Rule" id="MF_01043"/>
    </source>
</evidence>
<name>A0A1D3TPT5_9FIRM</name>
<evidence type="ECO:0000256" key="3">
    <source>
        <dbReference type="ARBA" id="ARBA00022679"/>
    </source>
</evidence>
<keyword evidence="8 10" id="KW-0594">Phospholipid biosynthesis</keyword>
<dbReference type="EC" id="2.3.1.275" evidence="10"/>
<keyword evidence="11" id="KW-0012">Acyltransferase</keyword>
<protein>
    <recommendedName>
        <fullName evidence="10">Glycerol-3-phosphate acyltransferase</fullName>
    </recommendedName>
    <alternativeName>
        <fullName evidence="10">Acyl-PO4 G3P acyltransferase</fullName>
    </alternativeName>
    <alternativeName>
        <fullName evidence="10">Acyl-phosphate--glycerol-3-phosphate acyltransferase</fullName>
    </alternativeName>
    <alternativeName>
        <fullName evidence="10">G3P acyltransferase</fullName>
        <shortName evidence="10">GPAT</shortName>
        <ecNumber evidence="10">2.3.1.275</ecNumber>
    </alternativeName>
    <alternativeName>
        <fullName evidence="10">Lysophosphatidic acid synthase</fullName>
        <shortName evidence="10">LPA synthase</shortName>
    </alternativeName>
</protein>
<sequence length="214" mass="23442">MERIVCLAIGYAFGLFQTGYIYGRLQHIDIRDFGSGNAGTTNALRTLGPKAGLITFLGDLFKTIFAVVAARMIFGESHPDMLPLLGFYAGFGAVLGHNYPFYLKFRGGKGIAATGGIILSFNWVLALLGFLTFVITVAKTRYVSLGSLIMIGGFLVEMIIMGQMGYLGRMSQPHLYELYTIGAVLTGLAFYKHRANISRLRAGTENKLSFSRKK</sequence>
<feature type="transmembrane region" description="Helical" evidence="10">
    <location>
        <begin position="142"/>
        <end position="162"/>
    </location>
</feature>
<keyword evidence="4 10" id="KW-0812">Transmembrane</keyword>
<evidence type="ECO:0000256" key="5">
    <source>
        <dbReference type="ARBA" id="ARBA00022989"/>
    </source>
</evidence>
<dbReference type="PANTHER" id="PTHR30309:SF0">
    <property type="entry name" value="GLYCEROL-3-PHOSPHATE ACYLTRANSFERASE-RELATED"/>
    <property type="match status" value="1"/>
</dbReference>
<keyword evidence="1 10" id="KW-1003">Cell membrane</keyword>
<dbReference type="SMART" id="SM01207">
    <property type="entry name" value="G3P_acyltransf"/>
    <property type="match status" value="1"/>
</dbReference>
<reference evidence="11 12" key="1">
    <citation type="submission" date="2016-09" db="EMBL/GenBank/DDBJ databases">
        <authorList>
            <person name="Capua I."/>
            <person name="De Benedictis P."/>
            <person name="Joannis T."/>
            <person name="Lombin L.H."/>
            <person name="Cattoli G."/>
        </authorList>
    </citation>
    <scope>NUCLEOTIDE SEQUENCE [LARGE SCALE GENOMIC DNA]</scope>
    <source>
        <strain evidence="11 12">GluBS11</strain>
    </source>
</reference>
<feature type="transmembrane region" description="Helical" evidence="10">
    <location>
        <begin position="174"/>
        <end position="191"/>
    </location>
</feature>
<keyword evidence="2 10" id="KW-0444">Lipid biosynthesis</keyword>
<comment type="function">
    <text evidence="10">Catalyzes the transfer of an acyl group from acyl-phosphate (acyl-PO(4)) to glycerol-3-phosphate (G3P) to form lysophosphatidic acid (LPA). This enzyme utilizes acyl-phosphate as fatty acyl donor, but not acyl-CoA or acyl-ACP.</text>
</comment>
<evidence type="ECO:0000256" key="7">
    <source>
        <dbReference type="ARBA" id="ARBA00023136"/>
    </source>
</evidence>
<proteinExistence type="inferred from homology"/>
<dbReference type="Proteomes" id="UP000199315">
    <property type="component" value="Unassembled WGS sequence"/>
</dbReference>
<organism evidence="11 12">
    <name type="scientific">Anaerobium acetethylicum</name>
    <dbReference type="NCBI Taxonomy" id="1619234"/>
    <lineage>
        <taxon>Bacteria</taxon>
        <taxon>Bacillati</taxon>
        <taxon>Bacillota</taxon>
        <taxon>Clostridia</taxon>
        <taxon>Lachnospirales</taxon>
        <taxon>Lachnospiraceae</taxon>
        <taxon>Anaerobium</taxon>
    </lineage>
</organism>
<evidence type="ECO:0000256" key="8">
    <source>
        <dbReference type="ARBA" id="ARBA00023209"/>
    </source>
</evidence>
<feature type="transmembrane region" description="Helical" evidence="10">
    <location>
        <begin position="81"/>
        <end position="99"/>
    </location>
</feature>
<comment type="subcellular location">
    <subcellularLocation>
        <location evidence="10">Cell membrane</location>
        <topology evidence="10">Multi-pass membrane protein</topology>
    </subcellularLocation>
</comment>
<dbReference type="GO" id="GO:0043772">
    <property type="term" value="F:acyl-phosphate glycerol-3-phosphate acyltransferase activity"/>
    <property type="evidence" value="ECO:0007669"/>
    <property type="project" value="UniProtKB-UniRule"/>
</dbReference>
<gene>
    <name evidence="10" type="primary">plsY</name>
    <name evidence="11" type="ORF">SAMN05421730_1001559</name>
</gene>
<dbReference type="InterPro" id="IPR003811">
    <property type="entry name" value="G3P_acylTferase_PlsY"/>
</dbReference>
<dbReference type="GO" id="GO:0005886">
    <property type="term" value="C:plasma membrane"/>
    <property type="evidence" value="ECO:0007669"/>
    <property type="project" value="UniProtKB-SubCell"/>
</dbReference>
<keyword evidence="5 10" id="KW-1133">Transmembrane helix</keyword>
<keyword evidence="6 10" id="KW-0443">Lipid metabolism</keyword>
<dbReference type="RefSeq" id="WP_091229689.1">
    <property type="nucleotide sequence ID" value="NZ_FMKA01000001.1"/>
</dbReference>
<keyword evidence="9 10" id="KW-1208">Phospholipid metabolism</keyword>
<dbReference type="GO" id="GO:0008654">
    <property type="term" value="P:phospholipid biosynthetic process"/>
    <property type="evidence" value="ECO:0007669"/>
    <property type="project" value="UniProtKB-UniRule"/>
</dbReference>
<comment type="catalytic activity">
    <reaction evidence="10">
        <text>an acyl phosphate + sn-glycerol 3-phosphate = a 1-acyl-sn-glycero-3-phosphate + phosphate</text>
        <dbReference type="Rhea" id="RHEA:34075"/>
        <dbReference type="ChEBI" id="CHEBI:43474"/>
        <dbReference type="ChEBI" id="CHEBI:57597"/>
        <dbReference type="ChEBI" id="CHEBI:57970"/>
        <dbReference type="ChEBI" id="CHEBI:59918"/>
        <dbReference type="EC" id="2.3.1.275"/>
    </reaction>
</comment>